<dbReference type="GO" id="GO:0071875">
    <property type="term" value="P:adrenergic receptor signaling pathway"/>
    <property type="evidence" value="ECO:0007669"/>
    <property type="project" value="UniProtKB-ARBA"/>
</dbReference>
<evidence type="ECO:0000256" key="7">
    <source>
        <dbReference type="ARBA" id="ARBA00023170"/>
    </source>
</evidence>
<evidence type="ECO:0000256" key="9">
    <source>
        <dbReference type="RuleBase" id="RU201114"/>
    </source>
</evidence>
<feature type="transmembrane region" description="Helical" evidence="9">
    <location>
        <begin position="95"/>
        <end position="116"/>
    </location>
</feature>
<dbReference type="GO" id="GO:0001609">
    <property type="term" value="F:G protein-coupled adenosine receptor activity"/>
    <property type="evidence" value="ECO:0007669"/>
    <property type="project" value="UniProtKB-UniRule"/>
</dbReference>
<dbReference type="InterPro" id="IPR001634">
    <property type="entry name" value="Adenosn_rcpt"/>
</dbReference>
<dbReference type="Proteomes" id="UP000515145">
    <property type="component" value="Chromosome 2"/>
</dbReference>
<keyword evidence="4 9" id="KW-1133">Transmembrane helix</keyword>
<keyword evidence="9" id="KW-1015">Disulfide bond</keyword>
<dbReference type="InterPro" id="IPR000276">
    <property type="entry name" value="GPCR_Rhodpsn"/>
</dbReference>
<dbReference type="GeneID" id="114445010"/>
<feature type="compositionally biased region" description="Basic and acidic residues" evidence="10">
    <location>
        <begin position="227"/>
        <end position="239"/>
    </location>
</feature>
<feature type="compositionally biased region" description="Low complexity" evidence="10">
    <location>
        <begin position="241"/>
        <end position="254"/>
    </location>
</feature>
<evidence type="ECO:0000256" key="6">
    <source>
        <dbReference type="ARBA" id="ARBA00023136"/>
    </source>
</evidence>
<proteinExistence type="inferred from homology"/>
<dbReference type="PRINTS" id="PR00424">
    <property type="entry name" value="ADENOSINER"/>
</dbReference>
<dbReference type="OrthoDB" id="9445642at2759"/>
<sequence length="351" mass="38982">MNVTPASCTAESPLGVQPLLKWLYIATELVIAVLAIVGNILVCLAVRCNKRLRTYTNYFLVSMAVADILVGLLAIPSAVLTDLGRPHHNLPLCRVLLSILLVLTQSSILSLLAVAAERYMAILLPFQYQRIMSPRSTRLALLATWALGGLSGSVPLMDWQRQPADSNVCVFSCVVDMRYMVYFNFFCCLLLPLVAMSIIYGRIFLTVRHQLRSIAVAGGGSSGGGASREDEERESKEGEAESGSETSSTSAPASRPKPRTRPHRELQKATSLFLLLFLFMVCWMPIHLINCIMLLCPQCNVPMWLVLVAILLSHANSALNPILYAYRMRSFRQTLVRMWRQVRMSVGPKPQ</sequence>
<keyword evidence="5 9" id="KW-0297">G-protein coupled receptor</keyword>
<evidence type="ECO:0000256" key="1">
    <source>
        <dbReference type="ARBA" id="ARBA00004651"/>
    </source>
</evidence>
<gene>
    <name evidence="13" type="primary">LOC114445010</name>
</gene>
<evidence type="ECO:0000313" key="12">
    <source>
        <dbReference type="Proteomes" id="UP000515145"/>
    </source>
</evidence>
<feature type="domain" description="G-protein coupled receptors family 1 profile" evidence="11">
    <location>
        <begin position="38"/>
        <end position="324"/>
    </location>
</feature>
<feature type="transmembrane region" description="Helical" evidence="9">
    <location>
        <begin position="22"/>
        <end position="46"/>
    </location>
</feature>
<evidence type="ECO:0000256" key="8">
    <source>
        <dbReference type="ARBA" id="ARBA00023224"/>
    </source>
</evidence>
<feature type="transmembrane region" description="Helical" evidence="9">
    <location>
        <begin position="301"/>
        <end position="326"/>
    </location>
</feature>
<dbReference type="Pfam" id="PF00001">
    <property type="entry name" value="7tm_1"/>
    <property type="match status" value="1"/>
</dbReference>
<dbReference type="InParanoid" id="A0A6P7JJI3"/>
<dbReference type="PANTHER" id="PTHR24248">
    <property type="entry name" value="ADRENERGIC RECEPTOR-RELATED G-PROTEIN COUPLED RECEPTOR"/>
    <property type="match status" value="1"/>
</dbReference>
<protein>
    <submittedName>
        <fullName evidence="13">Adenosine receptor A1-like</fullName>
    </submittedName>
</protein>
<keyword evidence="7 9" id="KW-0675">Receptor</keyword>
<feature type="transmembrane region" description="Helical" evidence="9">
    <location>
        <begin position="272"/>
        <end position="295"/>
    </location>
</feature>
<feature type="transmembrane region" description="Helical" evidence="9">
    <location>
        <begin position="58"/>
        <end position="75"/>
    </location>
</feature>
<evidence type="ECO:0000259" key="11">
    <source>
        <dbReference type="PROSITE" id="PS50262"/>
    </source>
</evidence>
<feature type="transmembrane region" description="Helical" evidence="9">
    <location>
        <begin position="181"/>
        <end position="205"/>
    </location>
</feature>
<evidence type="ECO:0000256" key="4">
    <source>
        <dbReference type="ARBA" id="ARBA00022989"/>
    </source>
</evidence>
<name>A0A6P7JJI3_9TELE</name>
<keyword evidence="8 9" id="KW-0807">Transducer</keyword>
<evidence type="ECO:0000256" key="5">
    <source>
        <dbReference type="ARBA" id="ARBA00023040"/>
    </source>
</evidence>
<dbReference type="RefSeq" id="XP_028275736.1">
    <property type="nucleotide sequence ID" value="XM_028419935.1"/>
</dbReference>
<keyword evidence="6 9" id="KW-0472">Membrane</keyword>
<keyword evidence="3 9" id="KW-0812">Transmembrane</keyword>
<evidence type="ECO:0000256" key="2">
    <source>
        <dbReference type="ARBA" id="ARBA00022475"/>
    </source>
</evidence>
<comment type="similarity">
    <text evidence="9">Belongs to the G-protein coupled receptor 1 family.</text>
</comment>
<evidence type="ECO:0000256" key="3">
    <source>
        <dbReference type="ARBA" id="ARBA00022692"/>
    </source>
</evidence>
<dbReference type="AlphaFoldDB" id="A0A6P7JJI3"/>
<dbReference type="SUPFAM" id="SSF81321">
    <property type="entry name" value="Family A G protein-coupled receptor-like"/>
    <property type="match status" value="1"/>
</dbReference>
<organism evidence="12 13">
    <name type="scientific">Parambassis ranga</name>
    <name type="common">Indian glassy fish</name>
    <dbReference type="NCBI Taxonomy" id="210632"/>
    <lineage>
        <taxon>Eukaryota</taxon>
        <taxon>Metazoa</taxon>
        <taxon>Chordata</taxon>
        <taxon>Craniata</taxon>
        <taxon>Vertebrata</taxon>
        <taxon>Euteleostomi</taxon>
        <taxon>Actinopterygii</taxon>
        <taxon>Neopterygii</taxon>
        <taxon>Teleostei</taxon>
        <taxon>Neoteleostei</taxon>
        <taxon>Acanthomorphata</taxon>
        <taxon>Ovalentaria</taxon>
        <taxon>Ambassidae</taxon>
        <taxon>Parambassis</taxon>
    </lineage>
</organism>
<evidence type="ECO:0000256" key="10">
    <source>
        <dbReference type="SAM" id="MobiDB-lite"/>
    </source>
</evidence>
<keyword evidence="9" id="KW-0325">Glycoprotein</keyword>
<dbReference type="Gene3D" id="1.20.1070.10">
    <property type="entry name" value="Rhodopsin 7-helix transmembrane proteins"/>
    <property type="match status" value="1"/>
</dbReference>
<keyword evidence="12" id="KW-1185">Reference proteome</keyword>
<dbReference type="SMART" id="SM01381">
    <property type="entry name" value="7TM_GPCR_Srsx"/>
    <property type="match status" value="1"/>
</dbReference>
<reference evidence="13" key="1">
    <citation type="submission" date="2025-08" db="UniProtKB">
        <authorList>
            <consortium name="RefSeq"/>
        </authorList>
    </citation>
    <scope>IDENTIFICATION</scope>
</reference>
<dbReference type="GO" id="GO:0005886">
    <property type="term" value="C:plasma membrane"/>
    <property type="evidence" value="ECO:0007669"/>
    <property type="project" value="UniProtKB-SubCell"/>
</dbReference>
<evidence type="ECO:0000313" key="13">
    <source>
        <dbReference type="RefSeq" id="XP_028275736.1"/>
    </source>
</evidence>
<dbReference type="PANTHER" id="PTHR24248:SF192">
    <property type="entry name" value="G-PROTEIN COUPLED RECEPTORS FAMILY 1 PROFILE DOMAIN-CONTAINING PROTEIN"/>
    <property type="match status" value="1"/>
</dbReference>
<feature type="region of interest" description="Disordered" evidence="10">
    <location>
        <begin position="218"/>
        <end position="263"/>
    </location>
</feature>
<dbReference type="PRINTS" id="PR00237">
    <property type="entry name" value="GPCRRHODOPSN"/>
</dbReference>
<keyword evidence="2 9" id="KW-1003">Cell membrane</keyword>
<comment type="subcellular location">
    <subcellularLocation>
        <location evidence="1 9">Cell membrane</location>
        <topology evidence="1 9">Multi-pass membrane protein</topology>
    </subcellularLocation>
</comment>
<feature type="transmembrane region" description="Helical" evidence="9">
    <location>
        <begin position="137"/>
        <end position="157"/>
    </location>
</feature>
<dbReference type="InterPro" id="IPR017452">
    <property type="entry name" value="GPCR_Rhodpsn_7TM"/>
</dbReference>
<dbReference type="PROSITE" id="PS00237">
    <property type="entry name" value="G_PROTEIN_RECEP_F1_1"/>
    <property type="match status" value="1"/>
</dbReference>
<dbReference type="PROSITE" id="PS50262">
    <property type="entry name" value="G_PROTEIN_RECEP_F1_2"/>
    <property type="match status" value="1"/>
</dbReference>
<accession>A0A6P7JJI3</accession>